<reference evidence="1 2" key="1">
    <citation type="submission" date="2016-10" db="EMBL/GenBank/DDBJ databases">
        <authorList>
            <person name="de Groot N.N."/>
        </authorList>
    </citation>
    <scope>NUCLEOTIDE SEQUENCE [LARGE SCALE GENOMIC DNA]</scope>
    <source>
        <strain evidence="1 2">AR40</strain>
    </source>
</reference>
<organism evidence="1 2">
    <name type="scientific">Butyrivibrio fibrisolvens</name>
    <dbReference type="NCBI Taxonomy" id="831"/>
    <lineage>
        <taxon>Bacteria</taxon>
        <taxon>Bacillati</taxon>
        <taxon>Bacillota</taxon>
        <taxon>Clostridia</taxon>
        <taxon>Lachnospirales</taxon>
        <taxon>Lachnospiraceae</taxon>
        <taxon>Butyrivibrio</taxon>
    </lineage>
</organism>
<proteinExistence type="predicted"/>
<dbReference type="eggNOG" id="ENOG5032J0C">
    <property type="taxonomic scope" value="Bacteria"/>
</dbReference>
<evidence type="ECO:0000313" key="1">
    <source>
        <dbReference type="EMBL" id="SES19163.1"/>
    </source>
</evidence>
<dbReference type="Proteomes" id="UP000182584">
    <property type="component" value="Unassembled WGS sequence"/>
</dbReference>
<gene>
    <name evidence="1" type="ORF">SAMN04487884_12259</name>
</gene>
<dbReference type="EMBL" id="FOGJ01000022">
    <property type="protein sequence ID" value="SES19163.1"/>
    <property type="molecule type" value="Genomic_DNA"/>
</dbReference>
<evidence type="ECO:0000313" key="2">
    <source>
        <dbReference type="Proteomes" id="UP000182584"/>
    </source>
</evidence>
<sequence>MTMDVQDRQLVDYVSEIRKKQEDGRELDELEILTIRNLNGQGQKMTWRTVCYWNLLL</sequence>
<protein>
    <submittedName>
        <fullName evidence="1">Uncharacterized protein</fullName>
    </submittedName>
</protein>
<name>A0A1H9VD04_BUTFI</name>
<dbReference type="AlphaFoldDB" id="A0A1H9VD04"/>
<accession>A0A1H9VD04</accession>
<dbReference type="RefSeq" id="WP_022753385.1">
    <property type="nucleotide sequence ID" value="NZ_CM009896.1"/>
</dbReference>